<dbReference type="Ensembl" id="ENSGMOT00000015824.2">
    <property type="protein sequence ID" value="ENSGMOP00000015429.2"/>
    <property type="gene ID" value="ENSGMOG00000014443.2"/>
</dbReference>
<name>A0A8C4ZIB4_GADMO</name>
<evidence type="ECO:0000256" key="6">
    <source>
        <dbReference type="ARBA" id="ARBA00022989"/>
    </source>
</evidence>
<keyword evidence="9 11" id="KW-0325">Glycoprotein</keyword>
<evidence type="ECO:0000256" key="9">
    <source>
        <dbReference type="ARBA" id="ARBA00023180"/>
    </source>
</evidence>
<evidence type="ECO:0000256" key="1">
    <source>
        <dbReference type="ARBA" id="ARBA00004323"/>
    </source>
</evidence>
<keyword evidence="6" id="KW-1133">Transmembrane helix</keyword>
<comment type="subcellular location">
    <subcellularLocation>
        <location evidence="1 11">Golgi apparatus membrane</location>
        <topology evidence="1 11">Single-pass type II membrane protein</topology>
    </subcellularLocation>
</comment>
<dbReference type="InterPro" id="IPR005331">
    <property type="entry name" value="Sulfotransferase"/>
</dbReference>
<dbReference type="EC" id="2.8.2.-" evidence="11"/>
<keyword evidence="14" id="KW-1185">Reference proteome</keyword>
<dbReference type="Proteomes" id="UP000694546">
    <property type="component" value="Chromosome 4"/>
</dbReference>
<keyword evidence="4" id="KW-0812">Transmembrane</keyword>
<dbReference type="GO" id="GO:0008146">
    <property type="term" value="F:sulfotransferase activity"/>
    <property type="evidence" value="ECO:0007669"/>
    <property type="project" value="InterPro"/>
</dbReference>
<evidence type="ECO:0000256" key="5">
    <source>
        <dbReference type="ARBA" id="ARBA00022968"/>
    </source>
</evidence>
<dbReference type="PANTHER" id="PTHR12137">
    <property type="entry name" value="CARBOHYDRATE SULFOTRANSFERASE"/>
    <property type="match status" value="1"/>
</dbReference>
<dbReference type="PANTHER" id="PTHR12137:SF32">
    <property type="entry name" value="CARBOHYDRATE SULFOTRANSFERASE 11"/>
    <property type="match status" value="1"/>
</dbReference>
<evidence type="ECO:0000256" key="10">
    <source>
        <dbReference type="ARBA" id="ARBA00023277"/>
    </source>
</evidence>
<keyword evidence="7 11" id="KW-0333">Golgi apparatus</keyword>
<evidence type="ECO:0000256" key="7">
    <source>
        <dbReference type="ARBA" id="ARBA00023034"/>
    </source>
</evidence>
<protein>
    <recommendedName>
        <fullName evidence="11">Carbohydrate sulfotransferase</fullName>
        <ecNumber evidence="11">2.8.2.-</ecNumber>
    </recommendedName>
</protein>
<feature type="signal peptide" evidence="12">
    <location>
        <begin position="1"/>
        <end position="20"/>
    </location>
</feature>
<reference evidence="13" key="1">
    <citation type="submission" date="2025-08" db="UniProtKB">
        <authorList>
            <consortium name="Ensembl"/>
        </authorList>
    </citation>
    <scope>IDENTIFICATION</scope>
</reference>
<evidence type="ECO:0000256" key="4">
    <source>
        <dbReference type="ARBA" id="ARBA00022692"/>
    </source>
</evidence>
<dbReference type="GO" id="GO:0000139">
    <property type="term" value="C:Golgi membrane"/>
    <property type="evidence" value="ECO:0007669"/>
    <property type="project" value="UniProtKB-SubCell"/>
</dbReference>
<keyword evidence="10 11" id="KW-0119">Carbohydrate metabolism</keyword>
<dbReference type="OMA" id="ISMEHQT"/>
<evidence type="ECO:0000313" key="13">
    <source>
        <dbReference type="Ensembl" id="ENSGMOP00000015429.2"/>
    </source>
</evidence>
<organism evidence="13 14">
    <name type="scientific">Gadus morhua</name>
    <name type="common">Atlantic cod</name>
    <dbReference type="NCBI Taxonomy" id="8049"/>
    <lineage>
        <taxon>Eukaryota</taxon>
        <taxon>Metazoa</taxon>
        <taxon>Chordata</taxon>
        <taxon>Craniata</taxon>
        <taxon>Vertebrata</taxon>
        <taxon>Euteleostomi</taxon>
        <taxon>Actinopterygii</taxon>
        <taxon>Neopterygii</taxon>
        <taxon>Teleostei</taxon>
        <taxon>Neoteleostei</taxon>
        <taxon>Acanthomorphata</taxon>
        <taxon>Zeiogadaria</taxon>
        <taxon>Gadariae</taxon>
        <taxon>Gadiformes</taxon>
        <taxon>Gadoidei</taxon>
        <taxon>Gadidae</taxon>
        <taxon>Gadus</taxon>
    </lineage>
</organism>
<dbReference type="GO" id="GO:0016051">
    <property type="term" value="P:carbohydrate biosynthetic process"/>
    <property type="evidence" value="ECO:0007669"/>
    <property type="project" value="InterPro"/>
</dbReference>
<accession>A0A8C4ZIB4</accession>
<evidence type="ECO:0000256" key="8">
    <source>
        <dbReference type="ARBA" id="ARBA00023136"/>
    </source>
</evidence>
<reference evidence="13" key="2">
    <citation type="submission" date="2025-09" db="UniProtKB">
        <authorList>
            <consortium name="Ensembl"/>
        </authorList>
    </citation>
    <scope>IDENTIFICATION</scope>
</reference>
<dbReference type="CTD" id="50515"/>
<evidence type="ECO:0000256" key="2">
    <source>
        <dbReference type="ARBA" id="ARBA00006339"/>
    </source>
</evidence>
<dbReference type="Pfam" id="PF03567">
    <property type="entry name" value="Sulfotransfer_2"/>
    <property type="match status" value="1"/>
</dbReference>
<feature type="chain" id="PRO_5046255047" description="Carbohydrate sulfotransferase" evidence="12">
    <location>
        <begin position="21"/>
        <end position="340"/>
    </location>
</feature>
<dbReference type="InterPro" id="IPR018011">
    <property type="entry name" value="Carb_sulfotrans_8-10"/>
</dbReference>
<comment type="similarity">
    <text evidence="2 11">Belongs to the sulfotransferase 2 family.</text>
</comment>
<gene>
    <name evidence="13" type="primary">CHST11</name>
</gene>
<dbReference type="GO" id="GO:0030166">
    <property type="term" value="P:proteoglycan biosynthetic process"/>
    <property type="evidence" value="ECO:0007669"/>
    <property type="project" value="TreeGrafter"/>
</dbReference>
<keyword evidence="3 11" id="KW-0808">Transferase</keyword>
<evidence type="ECO:0000256" key="12">
    <source>
        <dbReference type="SAM" id="SignalP"/>
    </source>
</evidence>
<sequence>YARLLFRYLILSLPLSFSQCLLLSPTPRSLRVLSVLQDSRTLSAWRMSGKQNRNLLKASEFSGLAVLHQSRRDQVLESCRAHSESSRKRRVLTPDDLKHLVVDEDHQLLYCYVPKVACTNWKRVMMVLTGRGNDPMEIPSNEAHLSANLKTLNQYSIADINHRLKHYLKFLFVREPFERLVSAYRNKFTLKYNSSFHKRFGTRIVRRYRKNATADALLSGADVQFREFAEYLADPLTARDGPLNEHWQTVYQLCHPCHIHYDLVGKYETLEEDAGFLLRLAGVGDGVRFPTYAKSTRTTDAMAAAFFGNISTAQQAHIYRLYRQDFLLFNYSQPAYLRLE</sequence>
<dbReference type="AlphaFoldDB" id="A0A8C4ZIB4"/>
<keyword evidence="12" id="KW-0732">Signal</keyword>
<evidence type="ECO:0000313" key="14">
    <source>
        <dbReference type="Proteomes" id="UP000694546"/>
    </source>
</evidence>
<keyword evidence="5 11" id="KW-0735">Signal-anchor</keyword>
<evidence type="ECO:0000256" key="11">
    <source>
        <dbReference type="RuleBase" id="RU364020"/>
    </source>
</evidence>
<dbReference type="KEGG" id="gmh:115542859"/>
<proteinExistence type="inferred from homology"/>
<keyword evidence="8" id="KW-0472">Membrane</keyword>
<dbReference type="GeneTree" id="ENSGT00940000159167"/>
<evidence type="ECO:0000256" key="3">
    <source>
        <dbReference type="ARBA" id="ARBA00022679"/>
    </source>
</evidence>